<evidence type="ECO:0000256" key="12">
    <source>
        <dbReference type="ARBA" id="ARBA00023136"/>
    </source>
</evidence>
<accession>A0A7S1B188</accession>
<dbReference type="PANTHER" id="PTHR12317">
    <property type="entry name" value="DIACYLGLYCEROL O-ACYLTRANSFERASE"/>
    <property type="match status" value="1"/>
</dbReference>
<evidence type="ECO:0000256" key="9">
    <source>
        <dbReference type="ARBA" id="ARBA00022824"/>
    </source>
</evidence>
<evidence type="ECO:0000256" key="3">
    <source>
        <dbReference type="ARBA" id="ARBA00005189"/>
    </source>
</evidence>
<dbReference type="InterPro" id="IPR007130">
    <property type="entry name" value="DAGAT"/>
</dbReference>
<dbReference type="AlphaFoldDB" id="A0A7S1B188"/>
<keyword evidence="13" id="KW-0012">Acyltransferase</keyword>
<keyword evidence="6 14" id="KW-0808">Transferase</keyword>
<comment type="caution">
    <text evidence="14">Lacks conserved residue(s) required for the propagation of feature annotation.</text>
</comment>
<evidence type="ECO:0000256" key="14">
    <source>
        <dbReference type="RuleBase" id="RU367023"/>
    </source>
</evidence>
<name>A0A7S1B188_NOCSC</name>
<comment type="pathway">
    <text evidence="2">Glycerolipid metabolism; triacylglycerol biosynthesis.</text>
</comment>
<organism evidence="15">
    <name type="scientific">Noctiluca scintillans</name>
    <name type="common">Sea sparkle</name>
    <name type="synonym">Red tide dinoflagellate</name>
    <dbReference type="NCBI Taxonomy" id="2966"/>
    <lineage>
        <taxon>Eukaryota</taxon>
        <taxon>Sar</taxon>
        <taxon>Alveolata</taxon>
        <taxon>Dinophyceae</taxon>
        <taxon>Noctilucales</taxon>
        <taxon>Noctilucaceae</taxon>
        <taxon>Noctiluca</taxon>
    </lineage>
</organism>
<evidence type="ECO:0000256" key="5">
    <source>
        <dbReference type="ARBA" id="ARBA00022516"/>
    </source>
</evidence>
<comment type="similarity">
    <text evidence="4 14">Belongs to the diacylglycerol acyltransferase family.</text>
</comment>
<feature type="transmembrane region" description="Helical" evidence="14">
    <location>
        <begin position="57"/>
        <end position="75"/>
    </location>
</feature>
<dbReference type="GO" id="GO:0004144">
    <property type="term" value="F:diacylglycerol O-acyltransferase activity"/>
    <property type="evidence" value="ECO:0007669"/>
    <property type="project" value="TreeGrafter"/>
</dbReference>
<dbReference type="EMBL" id="HBFQ01064977">
    <property type="protein sequence ID" value="CAD8871759.1"/>
    <property type="molecule type" value="Transcribed_RNA"/>
</dbReference>
<keyword evidence="10 14" id="KW-1133">Transmembrane helix</keyword>
<keyword evidence="7 14" id="KW-0812">Transmembrane</keyword>
<comment type="subcellular location">
    <subcellularLocation>
        <location evidence="1 14">Endoplasmic reticulum membrane</location>
        <topology evidence="1 14">Multi-pass membrane protein</topology>
    </subcellularLocation>
</comment>
<protein>
    <recommendedName>
        <fullName evidence="14">Acyltransferase</fullName>
        <ecNumber evidence="14">2.3.1.-</ecNumber>
    </recommendedName>
</protein>
<dbReference type="GO" id="GO:0006071">
    <property type="term" value="P:glycerol metabolic process"/>
    <property type="evidence" value="ECO:0007669"/>
    <property type="project" value="UniProtKB-KW"/>
</dbReference>
<keyword evidence="5" id="KW-0444">Lipid biosynthesis</keyword>
<evidence type="ECO:0000256" key="2">
    <source>
        <dbReference type="ARBA" id="ARBA00004771"/>
    </source>
</evidence>
<evidence type="ECO:0000256" key="6">
    <source>
        <dbReference type="ARBA" id="ARBA00022679"/>
    </source>
</evidence>
<dbReference type="EC" id="2.3.1.-" evidence="14"/>
<keyword evidence="12 14" id="KW-0472">Membrane</keyword>
<dbReference type="GO" id="GO:0019432">
    <property type="term" value="P:triglyceride biosynthetic process"/>
    <property type="evidence" value="ECO:0007669"/>
    <property type="project" value="TreeGrafter"/>
</dbReference>
<evidence type="ECO:0000256" key="1">
    <source>
        <dbReference type="ARBA" id="ARBA00004477"/>
    </source>
</evidence>
<reference evidence="15" key="1">
    <citation type="submission" date="2021-01" db="EMBL/GenBank/DDBJ databases">
        <authorList>
            <person name="Corre E."/>
            <person name="Pelletier E."/>
            <person name="Niang G."/>
            <person name="Scheremetjew M."/>
            <person name="Finn R."/>
            <person name="Kale V."/>
            <person name="Holt S."/>
            <person name="Cochrane G."/>
            <person name="Meng A."/>
            <person name="Brown T."/>
            <person name="Cohen L."/>
        </authorList>
    </citation>
    <scope>NUCLEOTIDE SEQUENCE</scope>
</reference>
<dbReference type="GO" id="GO:0005789">
    <property type="term" value="C:endoplasmic reticulum membrane"/>
    <property type="evidence" value="ECO:0007669"/>
    <property type="project" value="UniProtKB-SubCell"/>
</dbReference>
<keyword evidence="9 14" id="KW-0256">Endoplasmic reticulum</keyword>
<comment type="pathway">
    <text evidence="3">Lipid metabolism.</text>
</comment>
<evidence type="ECO:0000256" key="8">
    <source>
        <dbReference type="ARBA" id="ARBA00022798"/>
    </source>
</evidence>
<keyword evidence="8" id="KW-0319">Glycerol metabolism</keyword>
<evidence type="ECO:0000313" key="15">
    <source>
        <dbReference type="EMBL" id="CAD8871759.1"/>
    </source>
</evidence>
<gene>
    <name evidence="15" type="ORF">NSCI0253_LOCUS46116</name>
</gene>
<evidence type="ECO:0000256" key="10">
    <source>
        <dbReference type="ARBA" id="ARBA00022989"/>
    </source>
</evidence>
<evidence type="ECO:0000256" key="4">
    <source>
        <dbReference type="ARBA" id="ARBA00005420"/>
    </source>
</evidence>
<dbReference type="Pfam" id="PF03982">
    <property type="entry name" value="DAGAT"/>
    <property type="match status" value="1"/>
</dbReference>
<dbReference type="PANTHER" id="PTHR12317:SF0">
    <property type="entry name" value="ACYLTRANSFERASE"/>
    <property type="match status" value="1"/>
</dbReference>
<evidence type="ECO:0000256" key="7">
    <source>
        <dbReference type="ARBA" id="ARBA00022692"/>
    </source>
</evidence>
<evidence type="ECO:0000256" key="13">
    <source>
        <dbReference type="ARBA" id="ARBA00023315"/>
    </source>
</evidence>
<evidence type="ECO:0000256" key="11">
    <source>
        <dbReference type="ARBA" id="ARBA00023098"/>
    </source>
</evidence>
<sequence>MAVPVTLVALLHWRGAPVAWSFFISTCFKGSCERVTWMALVAALVFRTLMHDMDIMIIIYLVSLLVYSNSCLVAWPHSETVQRFLQNMSAYFPAELGGEYESVLPERSLLSVHPHGMLAAGYASTIGFNSHFSPRPVLLVNRILREHNALFKLLTDLDGGFATLDGTTLGKLLQSGKNVALLPGGLEEAAVSQFGRERVVLKGKTGFIKRALQAGSRVHPVYVFGENRTYFTFSLPAGTISSWLNRVGMPTVVGYGRFPWVFMPFRTPLRAFVGAPLVLPHIREPTEKELEHWCEEYKNALVKVFDDNKEEAGLDAKTTLEIL</sequence>
<proteinExistence type="inferred from homology"/>
<keyword evidence="11" id="KW-0443">Lipid metabolism</keyword>